<comment type="similarity">
    <text evidence="1 8">Belongs to the Fur family.</text>
</comment>
<feature type="binding site" evidence="7">
    <location>
        <position position="118"/>
    </location>
    <ligand>
        <name>Zn(2+)</name>
        <dbReference type="ChEBI" id="CHEBI:29105"/>
    </ligand>
</feature>
<proteinExistence type="inferred from homology"/>
<dbReference type="GO" id="GO:0003700">
    <property type="term" value="F:DNA-binding transcription factor activity"/>
    <property type="evidence" value="ECO:0007669"/>
    <property type="project" value="UniProtKB-UniRule"/>
</dbReference>
<keyword evidence="8" id="KW-0408">Iron</keyword>
<dbReference type="InterPro" id="IPR036388">
    <property type="entry name" value="WH-like_DNA-bd_sf"/>
</dbReference>
<dbReference type="CDD" id="cd07153">
    <property type="entry name" value="Fur_like"/>
    <property type="match status" value="1"/>
</dbReference>
<dbReference type="Gene3D" id="3.30.1490.190">
    <property type="match status" value="1"/>
</dbReference>
<dbReference type="GO" id="GO:0000976">
    <property type="term" value="F:transcription cis-regulatory region binding"/>
    <property type="evidence" value="ECO:0007669"/>
    <property type="project" value="TreeGrafter"/>
</dbReference>
<reference evidence="9 10" key="1">
    <citation type="journal article" date="2010" name="J. Bacteriol.">
        <title>Genome sequences of Pelagibaca bermudensis HTCC2601T and Maritimibacter alkaliphilus HTCC2654T, the type strains of two marine Roseobacter genera.</title>
        <authorList>
            <person name="Thrash J.C."/>
            <person name="Cho J.C."/>
            <person name="Ferriera S."/>
            <person name="Johnson J."/>
            <person name="Vergin K.L."/>
            <person name="Giovannoni S.J."/>
        </authorList>
    </citation>
    <scope>NUCLEOTIDE SEQUENCE [LARGE SCALE GENOMIC DNA]</scope>
    <source>
        <strain evidence="10">DSM 26914 / JCM 13377 / KCTC 12554 / HTCC2601</strain>
    </source>
</reference>
<dbReference type="GO" id="GO:0045892">
    <property type="term" value="P:negative regulation of DNA-templated transcription"/>
    <property type="evidence" value="ECO:0007669"/>
    <property type="project" value="TreeGrafter"/>
</dbReference>
<dbReference type="GO" id="GO:0005829">
    <property type="term" value="C:cytosol"/>
    <property type="evidence" value="ECO:0007669"/>
    <property type="project" value="TreeGrafter"/>
</dbReference>
<name>Q0FT02_SALBH</name>
<keyword evidence="4 8" id="KW-0805">Transcription regulation</keyword>
<protein>
    <recommendedName>
        <fullName evidence="8">Ferric uptake regulation protein</fullName>
    </recommendedName>
</protein>
<dbReference type="GO" id="GO:0008270">
    <property type="term" value="F:zinc ion binding"/>
    <property type="evidence" value="ECO:0007669"/>
    <property type="project" value="TreeGrafter"/>
</dbReference>
<accession>Q0FT02</accession>
<dbReference type="PANTHER" id="PTHR33202:SF6">
    <property type="entry name" value="ZINC UPTAKE REGULATION PROTEIN"/>
    <property type="match status" value="1"/>
</dbReference>
<keyword evidence="10" id="KW-1185">Reference proteome</keyword>
<sequence length="163" mass="17708">MEAAMDALGFTHHDHQHCISQAMSAAEETCAEQGLQLTPQRRRVLEILLEKHRAMGAYELLDVLRAEGIGAQPPTVYRALDFLVGNGFAHKIERLNAFVACAHPGERHAPAFLICSDCGAVAEMPSREIAQAVRKAAGTLDFEVARMVIEAEGRCPDCRTAAA</sequence>
<keyword evidence="7 8" id="KW-0479">Metal-binding</keyword>
<dbReference type="eggNOG" id="COG0735">
    <property type="taxonomic scope" value="Bacteria"/>
</dbReference>
<evidence type="ECO:0000256" key="3">
    <source>
        <dbReference type="ARBA" id="ARBA00022833"/>
    </source>
</evidence>
<dbReference type="Gene3D" id="1.10.10.10">
    <property type="entry name" value="Winged helix-like DNA-binding domain superfamily/Winged helix DNA-binding domain"/>
    <property type="match status" value="1"/>
</dbReference>
<dbReference type="GO" id="GO:1900376">
    <property type="term" value="P:regulation of secondary metabolite biosynthetic process"/>
    <property type="evidence" value="ECO:0007669"/>
    <property type="project" value="TreeGrafter"/>
</dbReference>
<dbReference type="InterPro" id="IPR036390">
    <property type="entry name" value="WH_DNA-bd_sf"/>
</dbReference>
<comment type="cofactor">
    <cofactor evidence="7">
        <name>Zn(2+)</name>
        <dbReference type="ChEBI" id="CHEBI:29105"/>
    </cofactor>
    <text evidence="7">Binds 1 zinc ion per subunit.</text>
</comment>
<evidence type="ECO:0000313" key="9">
    <source>
        <dbReference type="EMBL" id="EAU47367.1"/>
    </source>
</evidence>
<dbReference type="InterPro" id="IPR002481">
    <property type="entry name" value="FUR"/>
</dbReference>
<dbReference type="InterPro" id="IPR043135">
    <property type="entry name" value="Fur_C"/>
</dbReference>
<gene>
    <name evidence="8" type="primary">fur</name>
    <name evidence="9" type="ORF">R2601_21186</name>
</gene>
<comment type="subunit">
    <text evidence="8">Homodimer.</text>
</comment>
<evidence type="ECO:0000256" key="2">
    <source>
        <dbReference type="ARBA" id="ARBA00022491"/>
    </source>
</evidence>
<keyword evidence="3 7" id="KW-0862">Zinc</keyword>
<evidence type="ECO:0000256" key="8">
    <source>
        <dbReference type="RuleBase" id="RU364037"/>
    </source>
</evidence>
<dbReference type="EMBL" id="AATQ01000007">
    <property type="protein sequence ID" value="EAU47367.1"/>
    <property type="molecule type" value="Genomic_DNA"/>
</dbReference>
<keyword evidence="2 8" id="KW-0678">Repressor</keyword>
<evidence type="ECO:0000313" key="10">
    <source>
        <dbReference type="Proteomes" id="UP000006230"/>
    </source>
</evidence>
<comment type="subcellular location">
    <subcellularLocation>
        <location evidence="8">Cytoplasm</location>
    </subcellularLocation>
</comment>
<comment type="caution">
    <text evidence="9">The sequence shown here is derived from an EMBL/GenBank/DDBJ whole genome shotgun (WGS) entry which is preliminary data.</text>
</comment>
<keyword evidence="5 8" id="KW-0238">DNA-binding</keyword>
<dbReference type="SUPFAM" id="SSF46785">
    <property type="entry name" value="Winged helix' DNA-binding domain"/>
    <property type="match status" value="1"/>
</dbReference>
<feature type="binding site" evidence="7">
    <location>
        <position position="158"/>
    </location>
    <ligand>
        <name>Zn(2+)</name>
        <dbReference type="ChEBI" id="CHEBI:29105"/>
    </ligand>
</feature>
<dbReference type="AlphaFoldDB" id="Q0FT02"/>
<evidence type="ECO:0000256" key="4">
    <source>
        <dbReference type="ARBA" id="ARBA00023015"/>
    </source>
</evidence>
<dbReference type="HOGENOM" id="CLU_096072_2_1_5"/>
<evidence type="ECO:0000256" key="7">
    <source>
        <dbReference type="PIRSR" id="PIRSR602481-1"/>
    </source>
</evidence>
<keyword evidence="6 8" id="KW-0804">Transcription</keyword>
<feature type="binding site" evidence="7">
    <location>
        <position position="155"/>
    </location>
    <ligand>
        <name>Zn(2+)</name>
        <dbReference type="ChEBI" id="CHEBI:29105"/>
    </ligand>
</feature>
<dbReference type="PANTHER" id="PTHR33202">
    <property type="entry name" value="ZINC UPTAKE REGULATION PROTEIN"/>
    <property type="match status" value="1"/>
</dbReference>
<organism evidence="9 10">
    <name type="scientific">Salipiger bermudensis (strain DSM 26914 / JCM 13377 / KCTC 12554 / HTCC2601)</name>
    <name type="common">Pelagibaca bermudensis</name>
    <dbReference type="NCBI Taxonomy" id="314265"/>
    <lineage>
        <taxon>Bacteria</taxon>
        <taxon>Pseudomonadati</taxon>
        <taxon>Pseudomonadota</taxon>
        <taxon>Alphaproteobacteria</taxon>
        <taxon>Rhodobacterales</taxon>
        <taxon>Roseobacteraceae</taxon>
        <taxon>Salipiger</taxon>
    </lineage>
</organism>
<evidence type="ECO:0000256" key="5">
    <source>
        <dbReference type="ARBA" id="ARBA00023125"/>
    </source>
</evidence>
<evidence type="ECO:0000256" key="6">
    <source>
        <dbReference type="ARBA" id="ARBA00023163"/>
    </source>
</evidence>
<feature type="binding site" evidence="7">
    <location>
        <position position="115"/>
    </location>
    <ligand>
        <name>Zn(2+)</name>
        <dbReference type="ChEBI" id="CHEBI:29105"/>
    </ligand>
</feature>
<evidence type="ECO:0000256" key="1">
    <source>
        <dbReference type="ARBA" id="ARBA00007957"/>
    </source>
</evidence>
<keyword evidence="8" id="KW-0963">Cytoplasm</keyword>
<dbReference type="Pfam" id="PF01475">
    <property type="entry name" value="FUR"/>
    <property type="match status" value="1"/>
</dbReference>
<dbReference type="STRING" id="314265.R2601_21186"/>
<dbReference type="Proteomes" id="UP000006230">
    <property type="component" value="Unassembled WGS sequence"/>
</dbReference>